<dbReference type="Proteomes" id="UP001143307">
    <property type="component" value="Unassembled WGS sequence"/>
</dbReference>
<comment type="caution">
    <text evidence="2">The sequence shown here is derived from an EMBL/GenBank/DDBJ whole genome shotgun (WGS) entry which is preliminary data.</text>
</comment>
<accession>A0ABT3SU92</accession>
<feature type="compositionally biased region" description="Polar residues" evidence="1">
    <location>
        <begin position="416"/>
        <end position="429"/>
    </location>
</feature>
<organism evidence="2 3">
    <name type="scientific">Candidatus Seongchinamella marina</name>
    <dbReference type="NCBI Taxonomy" id="2518990"/>
    <lineage>
        <taxon>Bacteria</taxon>
        <taxon>Pseudomonadati</taxon>
        <taxon>Pseudomonadota</taxon>
        <taxon>Gammaproteobacteria</taxon>
        <taxon>Cellvibrionales</taxon>
        <taxon>Halieaceae</taxon>
        <taxon>Seongchinamella</taxon>
    </lineage>
</organism>
<reference evidence="2" key="1">
    <citation type="submission" date="2019-02" db="EMBL/GenBank/DDBJ databases">
        <authorList>
            <person name="Li S.-H."/>
        </authorList>
    </citation>
    <scope>NUCLEOTIDE SEQUENCE</scope>
    <source>
        <strain evidence="2">IMCC8485</strain>
    </source>
</reference>
<evidence type="ECO:0000256" key="1">
    <source>
        <dbReference type="SAM" id="MobiDB-lite"/>
    </source>
</evidence>
<evidence type="ECO:0000313" key="3">
    <source>
        <dbReference type="Proteomes" id="UP001143307"/>
    </source>
</evidence>
<sequence length="429" mass="46956">MYRYSLDNALTYTSEDFVLFRESPFACWMERLTLENPDHGILPDSHSVPPSNYMQRQDELADTLRAEDKNVRLVDWDAAEVDRRAATLQAMRKGVDYIVNGQLALGPLSGSANLLMRTSGFSELGNYLYIPCDTQAKTTLNSAFRLCFLADLLHSLQGQLPPQMLIIRGGSDLVPLHTEDHVYHYRAVKQRFMQTMRDFRKHRMPDPAESAQFGRWSECANEVLKQRALRGEEPIKGAGEEQEQMVPLPLVASASAQVPEQTEVQSVESASDAKYSAKGIQVGDTLAMQARQLSPKALKGDYSGAVTAMPASVANVMDVAPQNLEFIGSSGGPPNIGEPFAPIAKDKADASAVSQTMPPVLQTAGNEYEVDCVDDSDYALPVEPPEFTGIGSSVVGTVPPESTDTLEEPEMPATRPFSSSLNTSDFQDS</sequence>
<proteinExistence type="predicted"/>
<protein>
    <submittedName>
        <fullName evidence="2">Uncharacterized protein</fullName>
    </submittedName>
</protein>
<dbReference type="RefSeq" id="WP_279252439.1">
    <property type="nucleotide sequence ID" value="NZ_SHNP01000002.1"/>
</dbReference>
<feature type="compositionally biased region" description="Polar residues" evidence="1">
    <location>
        <begin position="390"/>
        <end position="403"/>
    </location>
</feature>
<evidence type="ECO:0000313" key="2">
    <source>
        <dbReference type="EMBL" id="MCX2973551.1"/>
    </source>
</evidence>
<feature type="region of interest" description="Disordered" evidence="1">
    <location>
        <begin position="386"/>
        <end position="429"/>
    </location>
</feature>
<dbReference type="EMBL" id="SHNP01000002">
    <property type="protein sequence ID" value="MCX2973551.1"/>
    <property type="molecule type" value="Genomic_DNA"/>
</dbReference>
<gene>
    <name evidence="2" type="ORF">EYC87_08135</name>
</gene>
<name>A0ABT3SU92_9GAMM</name>
<keyword evidence="3" id="KW-1185">Reference proteome</keyword>